<keyword evidence="1" id="KW-0472">Membrane</keyword>
<comment type="caution">
    <text evidence="2">The sequence shown here is derived from an EMBL/GenBank/DDBJ whole genome shotgun (WGS) entry which is preliminary data.</text>
</comment>
<organism evidence="2 3">
    <name type="scientific">Polycladospora coralii</name>
    <dbReference type="NCBI Taxonomy" id="2771432"/>
    <lineage>
        <taxon>Bacteria</taxon>
        <taxon>Bacillati</taxon>
        <taxon>Bacillota</taxon>
        <taxon>Bacilli</taxon>
        <taxon>Bacillales</taxon>
        <taxon>Thermoactinomycetaceae</taxon>
        <taxon>Polycladospora</taxon>
    </lineage>
</organism>
<sequence>MKESGDTLILYMLIGAIFYFIYKRWIAPLFRDPKEPEPIQSVYGTIIKEKGYELIRPKETLAFSMEVDEHAYESRIYIDGIASKEDQYFLVVGAKNRKPIRFSGAAIRDTFLHYVLLFDVDGILYVDKHKREVRVITFELPEIERRSKKSSISIWPTVLLIILSVVLGWNYLI</sequence>
<dbReference type="RefSeq" id="WP_191139819.1">
    <property type="nucleotide sequence ID" value="NZ_JACXAG020000004.1"/>
</dbReference>
<feature type="transmembrane region" description="Helical" evidence="1">
    <location>
        <begin position="6"/>
        <end position="22"/>
    </location>
</feature>
<accession>A0A926RUQ2</accession>
<keyword evidence="1" id="KW-1133">Transmembrane helix</keyword>
<evidence type="ECO:0000313" key="3">
    <source>
        <dbReference type="Proteomes" id="UP000661691"/>
    </source>
</evidence>
<name>A0A926RUQ2_9BACL</name>
<keyword evidence="1" id="KW-0812">Transmembrane</keyword>
<evidence type="ECO:0000313" key="2">
    <source>
        <dbReference type="EMBL" id="MBD1373258.1"/>
    </source>
</evidence>
<feature type="transmembrane region" description="Helical" evidence="1">
    <location>
        <begin position="152"/>
        <end position="172"/>
    </location>
</feature>
<dbReference type="EMBL" id="JACXAH010000020">
    <property type="protein sequence ID" value="MBD1373258.1"/>
    <property type="molecule type" value="Genomic_DNA"/>
</dbReference>
<dbReference type="Proteomes" id="UP000661691">
    <property type="component" value="Unassembled WGS sequence"/>
</dbReference>
<dbReference type="AlphaFoldDB" id="A0A926RUQ2"/>
<proteinExistence type="predicted"/>
<reference evidence="2" key="1">
    <citation type="submission" date="2020-09" db="EMBL/GenBank/DDBJ databases">
        <title>A novel bacterium of genus Hazenella, isolated from South China Sea.</title>
        <authorList>
            <person name="Huang H."/>
            <person name="Mo K."/>
            <person name="Hu Y."/>
        </authorList>
    </citation>
    <scope>NUCLEOTIDE SEQUENCE</scope>
    <source>
        <strain evidence="2">IB182357</strain>
    </source>
</reference>
<protein>
    <submittedName>
        <fullName evidence="2">Uncharacterized protein</fullName>
    </submittedName>
</protein>
<evidence type="ECO:0000256" key="1">
    <source>
        <dbReference type="SAM" id="Phobius"/>
    </source>
</evidence>
<keyword evidence="3" id="KW-1185">Reference proteome</keyword>
<gene>
    <name evidence="2" type="ORF">IC620_12955</name>
</gene>